<proteinExistence type="predicted"/>
<sequence>MTPPTSSITKPKRQELDAFIRGRIIGQWEKDATYGEISKALDIPKSTVGNVVKAFRDKGVSKPLTRLGREPKVTKRTQSAMVRSFRSEPFVSIAAQHQRLVDVGISICMTTFHRYTGNRKNCDTNSADPSNKGIWLEFFGTVPPPSALSSAFTSFLFPPTLNPSIPAASVFGLTILAIWDHNWALHFNSAPFLPSLVLATARKSISRLCSKLELDSADSSLA</sequence>
<dbReference type="InParanoid" id="A0A167RD65"/>
<dbReference type="SUPFAM" id="SSF46689">
    <property type="entry name" value="Homeodomain-like"/>
    <property type="match status" value="1"/>
</dbReference>
<dbReference type="GO" id="GO:0003677">
    <property type="term" value="F:DNA binding"/>
    <property type="evidence" value="ECO:0007669"/>
    <property type="project" value="UniProtKB-KW"/>
</dbReference>
<evidence type="ECO:0000313" key="2">
    <source>
        <dbReference type="Proteomes" id="UP000077315"/>
    </source>
</evidence>
<evidence type="ECO:0000313" key="1">
    <source>
        <dbReference type="EMBL" id="OAD81387.1"/>
    </source>
</evidence>
<dbReference type="AlphaFoldDB" id="A0A167RD65"/>
<dbReference type="InterPro" id="IPR036388">
    <property type="entry name" value="WH-like_DNA-bd_sf"/>
</dbReference>
<dbReference type="InterPro" id="IPR009057">
    <property type="entry name" value="Homeodomain-like_sf"/>
</dbReference>
<dbReference type="Proteomes" id="UP000077315">
    <property type="component" value="Unassembled WGS sequence"/>
</dbReference>
<keyword evidence="2" id="KW-1185">Reference proteome</keyword>
<dbReference type="EMBL" id="KV440971">
    <property type="protein sequence ID" value="OAD81387.1"/>
    <property type="molecule type" value="Genomic_DNA"/>
</dbReference>
<dbReference type="VEuPathDB" id="FungiDB:PHYBLDRAFT_162001"/>
<dbReference type="RefSeq" id="XP_018299427.1">
    <property type="nucleotide sequence ID" value="XM_018434544.1"/>
</dbReference>
<reference evidence="2" key="1">
    <citation type="submission" date="2015-06" db="EMBL/GenBank/DDBJ databases">
        <title>Expansion of signal transduction pathways in fungi by whole-genome duplication.</title>
        <authorList>
            <consortium name="DOE Joint Genome Institute"/>
            <person name="Corrochano L.M."/>
            <person name="Kuo A."/>
            <person name="Marcet-Houben M."/>
            <person name="Polaino S."/>
            <person name="Salamov A."/>
            <person name="Villalobos J.M."/>
            <person name="Alvarez M.I."/>
            <person name="Avalos J."/>
            <person name="Benito E.P."/>
            <person name="Benoit I."/>
            <person name="Burger G."/>
            <person name="Camino L.P."/>
            <person name="Canovas D."/>
            <person name="Cerda-Olmedo E."/>
            <person name="Cheng J.-F."/>
            <person name="Dominguez A."/>
            <person name="Elias M."/>
            <person name="Eslava A.P."/>
            <person name="Glaser F."/>
            <person name="Grimwood J."/>
            <person name="Gutierrez G."/>
            <person name="Heitman J."/>
            <person name="Henrissat B."/>
            <person name="Iturriaga E.A."/>
            <person name="Lang B.F."/>
            <person name="Lavin J.L."/>
            <person name="Lee S."/>
            <person name="Li W."/>
            <person name="Lindquist E."/>
            <person name="Lopez-Garcia S."/>
            <person name="Luque E.M."/>
            <person name="Marcos A.T."/>
            <person name="Martin J."/>
            <person name="McCluskey K."/>
            <person name="Medina H.R."/>
            <person name="Miralles-Duran A."/>
            <person name="Miyazaki A."/>
            <person name="Munoz-Torres E."/>
            <person name="Oguiza J.A."/>
            <person name="Ohm R."/>
            <person name="Olmedo M."/>
            <person name="Orejas M."/>
            <person name="Ortiz-Castellanos L."/>
            <person name="Pisabarro A.G."/>
            <person name="Rodriguez-Romero J."/>
            <person name="Ruiz-Herrera J."/>
            <person name="Ruiz-Vazquez R."/>
            <person name="Sanz C."/>
            <person name="Schackwitz W."/>
            <person name="Schmutz J."/>
            <person name="Shahriari M."/>
            <person name="Shelest E."/>
            <person name="Silva-Franco F."/>
            <person name="Soanes D."/>
            <person name="Syed K."/>
            <person name="Tagua V.G."/>
            <person name="Talbot N.J."/>
            <person name="Thon M."/>
            <person name="De vries R.P."/>
            <person name="Wiebenga A."/>
            <person name="Yadav J.S."/>
            <person name="Braun E.L."/>
            <person name="Baker S."/>
            <person name="Garre V."/>
            <person name="Horwitz B."/>
            <person name="Torres-Martinez S."/>
            <person name="Idnurm A."/>
            <person name="Herrera-Estrella A."/>
            <person name="Gabaldon T."/>
            <person name="Grigoriev I.V."/>
        </authorList>
    </citation>
    <scope>NUCLEOTIDE SEQUENCE [LARGE SCALE GENOMIC DNA]</scope>
    <source>
        <strain evidence="2">NRRL 1555(-)</strain>
    </source>
</reference>
<dbReference type="GeneID" id="28995450"/>
<accession>A0A167RD65</accession>
<keyword evidence="1" id="KW-0371">Homeobox</keyword>
<dbReference type="STRING" id="763407.A0A167RD65"/>
<keyword evidence="1" id="KW-0238">DNA-binding</keyword>
<organism evidence="1 2">
    <name type="scientific">Phycomyces blakesleeanus (strain ATCC 8743b / DSM 1359 / FGSC 10004 / NBRC 33097 / NRRL 1555)</name>
    <dbReference type="NCBI Taxonomy" id="763407"/>
    <lineage>
        <taxon>Eukaryota</taxon>
        <taxon>Fungi</taxon>
        <taxon>Fungi incertae sedis</taxon>
        <taxon>Mucoromycota</taxon>
        <taxon>Mucoromycotina</taxon>
        <taxon>Mucoromycetes</taxon>
        <taxon>Mucorales</taxon>
        <taxon>Phycomycetaceae</taxon>
        <taxon>Phycomyces</taxon>
    </lineage>
</organism>
<protein>
    <submittedName>
        <fullName evidence="1">Homeodomain-like DNA binding domain-containing transcription factor</fullName>
    </submittedName>
</protein>
<dbReference type="Gene3D" id="1.10.10.10">
    <property type="entry name" value="Winged helix-like DNA-binding domain superfamily/Winged helix DNA-binding domain"/>
    <property type="match status" value="1"/>
</dbReference>
<gene>
    <name evidence="1" type="ORF">PHYBLDRAFT_162001</name>
</gene>
<name>A0A167RD65_PHYB8</name>